<keyword evidence="8" id="KW-0735">Signal-anchor</keyword>
<keyword evidence="5 16" id="KW-0808">Transferase</keyword>
<dbReference type="PANTHER" id="PTHR10468">
    <property type="entry name" value="PROTEIN O-LINKED-MANNOSE BETA-1,2-N-ACETYLGLUCOSAMINYLTRANSFERASE 1/ALPHA-1,3-MANNOSYL-GLYCOPROTEIN 2-BETA-N-ACETYLGLUCOSAMINYLTRANSFERASE"/>
    <property type="match status" value="1"/>
</dbReference>
<evidence type="ECO:0000256" key="5">
    <source>
        <dbReference type="ARBA" id="ARBA00022679"/>
    </source>
</evidence>
<evidence type="ECO:0000256" key="7">
    <source>
        <dbReference type="ARBA" id="ARBA00022723"/>
    </source>
</evidence>
<dbReference type="InterPro" id="IPR052261">
    <property type="entry name" value="Glycosyltransferase_13"/>
</dbReference>
<dbReference type="UniPathway" id="UPA00378"/>
<evidence type="ECO:0000313" key="16">
    <source>
        <dbReference type="EMBL" id="RDU72138.1"/>
    </source>
</evidence>
<comment type="pathway">
    <text evidence="3">Protein modification; protein glycosylation.</text>
</comment>
<dbReference type="InterPro" id="IPR004139">
    <property type="entry name" value="Glyco_trans_13"/>
</dbReference>
<dbReference type="Gene3D" id="3.90.550.10">
    <property type="entry name" value="Spore Coat Polysaccharide Biosynthesis Protein SpsA, Chain A"/>
    <property type="match status" value="1"/>
</dbReference>
<keyword evidence="6" id="KW-0812">Transmembrane</keyword>
<dbReference type="GO" id="GO:0046872">
    <property type="term" value="F:metal ion binding"/>
    <property type="evidence" value="ECO:0007669"/>
    <property type="project" value="UniProtKB-KW"/>
</dbReference>
<name>A0A3D8J3T2_9HELI</name>
<dbReference type="Proteomes" id="UP000257045">
    <property type="component" value="Unassembled WGS sequence"/>
</dbReference>
<dbReference type="AlphaFoldDB" id="A0A3D8J3T2"/>
<comment type="caution">
    <text evidence="16">The sequence shown here is derived from an EMBL/GenBank/DDBJ whole genome shotgun (WGS) entry which is preliminary data.</text>
</comment>
<gene>
    <name evidence="16" type="ORF">CQA58_00605</name>
</gene>
<keyword evidence="17" id="KW-1185">Reference proteome</keyword>
<evidence type="ECO:0000256" key="9">
    <source>
        <dbReference type="ARBA" id="ARBA00022989"/>
    </source>
</evidence>
<dbReference type="EMBL" id="NXLV01000001">
    <property type="protein sequence ID" value="RDU72138.1"/>
    <property type="molecule type" value="Genomic_DNA"/>
</dbReference>
<keyword evidence="9" id="KW-1133">Transmembrane helix</keyword>
<keyword evidence="7" id="KW-0479">Metal-binding</keyword>
<comment type="subcellular location">
    <subcellularLocation>
        <location evidence="2">Golgi apparatus membrane</location>
        <topology evidence="2">Single-pass type II membrane protein</topology>
    </subcellularLocation>
</comment>
<proteinExistence type="predicted"/>
<evidence type="ECO:0000256" key="2">
    <source>
        <dbReference type="ARBA" id="ARBA00004323"/>
    </source>
</evidence>
<evidence type="ECO:0000256" key="8">
    <source>
        <dbReference type="ARBA" id="ARBA00022968"/>
    </source>
</evidence>
<evidence type="ECO:0000256" key="3">
    <source>
        <dbReference type="ARBA" id="ARBA00004922"/>
    </source>
</evidence>
<evidence type="ECO:0000256" key="15">
    <source>
        <dbReference type="ARBA" id="ARBA00049421"/>
    </source>
</evidence>
<comment type="catalytic activity">
    <reaction evidence="15">
        <text>N(4)-(alpha-D-Man-(1-&gt;3)-[alpha-D-Man-(1-&gt;3)-[alpha-D-Man-(1-&gt;6)]-alpha-D-Man-(1-&gt;6)]-beta-D-Man-(1-&gt;4)-beta-D-GlcNAc-(1-&gt;4)-beta-D-GlcNAc)-L-asparaginyl-[protein] (N-glucan mannose isomer 5A1,2) + UDP-N-acetyl-alpha-D-glucosamine = N(4)-{beta-D-GlcNAc-(1-&gt;2)-alpha-D-Man-(1-&gt;3)-[alpha-D-Man-(1-&gt;3)-[alpha-D-Man-(1-&gt;6)]-alpha-D-Man-(1-&gt;6)]-beta-D-Man-(1-&gt;4)-beta-D-GlcNAc-(1-&gt;4)-beta-D-GlcNAc}-L-asparaginyl-[protein] + UDP + H(+)</text>
        <dbReference type="Rhea" id="RHEA:11456"/>
        <dbReference type="Rhea" id="RHEA-COMP:14367"/>
        <dbReference type="Rhea" id="RHEA-COMP:14368"/>
        <dbReference type="ChEBI" id="CHEBI:15378"/>
        <dbReference type="ChEBI" id="CHEBI:57705"/>
        <dbReference type="ChEBI" id="CHEBI:58223"/>
        <dbReference type="ChEBI" id="CHEBI:59087"/>
        <dbReference type="ChEBI" id="CHEBI:60625"/>
        <dbReference type="EC" id="2.4.1.101"/>
    </reaction>
</comment>
<dbReference type="PANTHER" id="PTHR10468:SF0">
    <property type="entry name" value="ALPHA-1,3-MANNOSYL-GLYCOPROTEIN 2-BETA-N-ACETYLGLUCOSAMINYLTRANSFERASE"/>
    <property type="match status" value="1"/>
</dbReference>
<sequence>MQLAPILLFVYNRPSHTRQTIEALLSNPLAKESEIFIYSDAPKSQEAQEKVQEVREYIHSIAGFKNITIIERERNFGLAENIIDGVTTIIDQYDKAIVLEDDLLVSPFFLEYMNTNLELYKDDKEVACITAFNFPLSYPTDFKDNTFFIKGADCWTWATWKRAWDKFERDGKKLLSQIQDKNLQKEFDINDSYPYTKMLQSQIEGKNNSWAIRWYASAFLENMLCLYPKESLVENIGYDGTHFKNAQKDDFFGQISKNYTAPSKIPLQENPITKHLLCLFFKTQNSLWHRIIKKLKRIFQ</sequence>
<evidence type="ECO:0000256" key="6">
    <source>
        <dbReference type="ARBA" id="ARBA00022692"/>
    </source>
</evidence>
<dbReference type="RefSeq" id="WP_115568768.1">
    <property type="nucleotide sequence ID" value="NZ_NXLV01000001.1"/>
</dbReference>
<keyword evidence="12" id="KW-0464">Manganese</keyword>
<evidence type="ECO:0000256" key="1">
    <source>
        <dbReference type="ARBA" id="ARBA00001936"/>
    </source>
</evidence>
<dbReference type="OrthoDB" id="5180856at2"/>
<keyword evidence="11" id="KW-0472">Membrane</keyword>
<evidence type="ECO:0000256" key="4">
    <source>
        <dbReference type="ARBA" id="ARBA00022676"/>
    </source>
</evidence>
<dbReference type="Pfam" id="PF03071">
    <property type="entry name" value="GNT-I"/>
    <property type="match status" value="1"/>
</dbReference>
<evidence type="ECO:0000256" key="14">
    <source>
        <dbReference type="ARBA" id="ARBA00041712"/>
    </source>
</evidence>
<comment type="cofactor">
    <cofactor evidence="1">
        <name>Mn(2+)</name>
        <dbReference type="ChEBI" id="CHEBI:29035"/>
    </cofactor>
</comment>
<evidence type="ECO:0000256" key="12">
    <source>
        <dbReference type="ARBA" id="ARBA00023211"/>
    </source>
</evidence>
<evidence type="ECO:0000256" key="10">
    <source>
        <dbReference type="ARBA" id="ARBA00023034"/>
    </source>
</evidence>
<evidence type="ECO:0000256" key="11">
    <source>
        <dbReference type="ARBA" id="ARBA00023136"/>
    </source>
</evidence>
<evidence type="ECO:0000313" key="17">
    <source>
        <dbReference type="Proteomes" id="UP000257045"/>
    </source>
</evidence>
<dbReference type="EC" id="2.4.1.101" evidence="13"/>
<evidence type="ECO:0000256" key="13">
    <source>
        <dbReference type="ARBA" id="ARBA00038949"/>
    </source>
</evidence>
<organism evidence="16 17">
    <name type="scientific">Helicobacter brantae</name>
    <dbReference type="NCBI Taxonomy" id="375927"/>
    <lineage>
        <taxon>Bacteria</taxon>
        <taxon>Pseudomonadati</taxon>
        <taxon>Campylobacterota</taxon>
        <taxon>Epsilonproteobacteria</taxon>
        <taxon>Campylobacterales</taxon>
        <taxon>Helicobacteraceae</taxon>
        <taxon>Helicobacter</taxon>
    </lineage>
</organism>
<protein>
    <recommendedName>
        <fullName evidence="13">alpha-1,3-mannosyl-glycoprotein 2-beta-N-acetylglucosaminyltransferase</fullName>
        <ecNumber evidence="13">2.4.1.101</ecNumber>
    </recommendedName>
    <alternativeName>
        <fullName evidence="14">N-glycosyl-oligosaccharide-glycoprotein N-acetylglucosaminyltransferase I</fullName>
    </alternativeName>
</protein>
<reference evidence="16 17" key="1">
    <citation type="submission" date="2018-04" db="EMBL/GenBank/DDBJ databases">
        <title>Novel Campyloabacter and Helicobacter Species and Strains.</title>
        <authorList>
            <person name="Mannion A.J."/>
            <person name="Shen Z."/>
            <person name="Fox J.G."/>
        </authorList>
    </citation>
    <scope>NUCLEOTIDE SEQUENCE [LARGE SCALE GENOMIC DNA]</scope>
    <source>
        <strain evidence="16 17">MIT 04-9366</strain>
    </source>
</reference>
<dbReference type="SUPFAM" id="SSF53448">
    <property type="entry name" value="Nucleotide-diphospho-sugar transferases"/>
    <property type="match status" value="1"/>
</dbReference>
<dbReference type="GO" id="GO:0003827">
    <property type="term" value="F:alpha-1,3-mannosylglycoprotein 2-beta-N-acetylglucosaminyltransferase activity"/>
    <property type="evidence" value="ECO:0007669"/>
    <property type="project" value="UniProtKB-EC"/>
</dbReference>
<keyword evidence="4" id="KW-0328">Glycosyltransferase</keyword>
<accession>A0A3D8J3T2</accession>
<dbReference type="InterPro" id="IPR029044">
    <property type="entry name" value="Nucleotide-diphossugar_trans"/>
</dbReference>
<keyword evidence="10" id="KW-0333">Golgi apparatus</keyword>